<dbReference type="AlphaFoldDB" id="A0A8H3F0R0"/>
<feature type="transmembrane region" description="Helical" evidence="5">
    <location>
        <begin position="34"/>
        <end position="52"/>
    </location>
</feature>
<sequence>MDLSNIFRLVNLAVGGLMVVGGIMQFFPIGFQSTIIGCYVILFGAATALLEFQTPPVLSKWAPFLFSFLGRGIFYIFVGSILLHNPVIRIIVGSIIGIVGLGYAVLEYIPSIEPPENMRDANAESWGAEQI</sequence>
<feature type="transmembrane region" description="Helical" evidence="5">
    <location>
        <begin position="64"/>
        <end position="83"/>
    </location>
</feature>
<keyword evidence="4 5" id="KW-0472">Membrane</keyword>
<evidence type="ECO:0000313" key="7">
    <source>
        <dbReference type="Proteomes" id="UP000664521"/>
    </source>
</evidence>
<feature type="transmembrane region" description="Helical" evidence="5">
    <location>
        <begin position="90"/>
        <end position="109"/>
    </location>
</feature>
<dbReference type="OrthoDB" id="423534at2759"/>
<evidence type="ECO:0000256" key="4">
    <source>
        <dbReference type="ARBA" id="ARBA00023136"/>
    </source>
</evidence>
<keyword evidence="7" id="KW-1185">Reference proteome</keyword>
<keyword evidence="3 5" id="KW-1133">Transmembrane helix</keyword>
<protein>
    <submittedName>
        <fullName evidence="6">Late Golgi vesicles protein</fullName>
    </submittedName>
</protein>
<dbReference type="InterPro" id="IPR013714">
    <property type="entry name" value="Golgi_TVP15"/>
</dbReference>
<evidence type="ECO:0000256" key="5">
    <source>
        <dbReference type="SAM" id="Phobius"/>
    </source>
</evidence>
<evidence type="ECO:0000256" key="2">
    <source>
        <dbReference type="ARBA" id="ARBA00022692"/>
    </source>
</evidence>
<comment type="subcellular location">
    <subcellularLocation>
        <location evidence="1">Membrane</location>
        <topology evidence="1">Multi-pass membrane protein</topology>
    </subcellularLocation>
</comment>
<comment type="caution">
    <text evidence="6">The sequence shown here is derived from an EMBL/GenBank/DDBJ whole genome shotgun (WGS) entry which is preliminary data.</text>
</comment>
<gene>
    <name evidence="6" type="primary">TVP15</name>
    <name evidence="6" type="ORF">HETSPECPRED_003142</name>
</gene>
<reference evidence="6" key="1">
    <citation type="submission" date="2021-03" db="EMBL/GenBank/DDBJ databases">
        <authorList>
            <person name="Tagirdzhanova G."/>
        </authorList>
    </citation>
    <scope>NUCLEOTIDE SEQUENCE</scope>
</reference>
<evidence type="ECO:0000313" key="6">
    <source>
        <dbReference type="EMBL" id="CAF9917126.1"/>
    </source>
</evidence>
<feature type="transmembrane region" description="Helical" evidence="5">
    <location>
        <begin position="6"/>
        <end position="27"/>
    </location>
</feature>
<organism evidence="6 7">
    <name type="scientific">Heterodermia speciosa</name>
    <dbReference type="NCBI Taxonomy" id="116794"/>
    <lineage>
        <taxon>Eukaryota</taxon>
        <taxon>Fungi</taxon>
        <taxon>Dikarya</taxon>
        <taxon>Ascomycota</taxon>
        <taxon>Pezizomycotina</taxon>
        <taxon>Lecanoromycetes</taxon>
        <taxon>OSLEUM clade</taxon>
        <taxon>Lecanoromycetidae</taxon>
        <taxon>Caliciales</taxon>
        <taxon>Physciaceae</taxon>
        <taxon>Heterodermia</taxon>
    </lineage>
</organism>
<dbReference type="PANTHER" id="PTHR28128">
    <property type="entry name" value="GOLGI APPARATUS MEMBRANE PROTEIN TVP15"/>
    <property type="match status" value="1"/>
</dbReference>
<accession>A0A8H3F0R0</accession>
<dbReference type="GO" id="GO:0016192">
    <property type="term" value="P:vesicle-mediated transport"/>
    <property type="evidence" value="ECO:0007669"/>
    <property type="project" value="TreeGrafter"/>
</dbReference>
<dbReference type="GO" id="GO:0000139">
    <property type="term" value="C:Golgi membrane"/>
    <property type="evidence" value="ECO:0007669"/>
    <property type="project" value="TreeGrafter"/>
</dbReference>
<evidence type="ECO:0000256" key="3">
    <source>
        <dbReference type="ARBA" id="ARBA00022989"/>
    </source>
</evidence>
<dbReference type="Proteomes" id="UP000664521">
    <property type="component" value="Unassembled WGS sequence"/>
</dbReference>
<keyword evidence="2 5" id="KW-0812">Transmembrane</keyword>
<evidence type="ECO:0000256" key="1">
    <source>
        <dbReference type="ARBA" id="ARBA00004141"/>
    </source>
</evidence>
<dbReference type="EMBL" id="CAJPDS010000019">
    <property type="protein sequence ID" value="CAF9917126.1"/>
    <property type="molecule type" value="Genomic_DNA"/>
</dbReference>
<dbReference type="Pfam" id="PF08507">
    <property type="entry name" value="COPI_assoc"/>
    <property type="match status" value="1"/>
</dbReference>
<name>A0A8H3F0R0_9LECA</name>
<dbReference type="PANTHER" id="PTHR28128:SF1">
    <property type="entry name" value="GOLGI APPARATUS MEMBRANE PROTEIN TVP15"/>
    <property type="match status" value="1"/>
</dbReference>
<proteinExistence type="predicted"/>